<reference evidence="3" key="2">
    <citation type="submission" date="2020-09" db="EMBL/GenBank/DDBJ databases">
        <authorList>
            <person name="Sun Q."/>
            <person name="Ohkuma M."/>
        </authorList>
    </citation>
    <scope>NUCLEOTIDE SEQUENCE</scope>
    <source>
        <strain evidence="3">JCM 4654</strain>
    </source>
</reference>
<evidence type="ECO:0008006" key="5">
    <source>
        <dbReference type="Google" id="ProtNLM"/>
    </source>
</evidence>
<keyword evidence="2" id="KW-1133">Transmembrane helix</keyword>
<proteinExistence type="predicted"/>
<keyword evidence="2" id="KW-0472">Membrane</keyword>
<reference evidence="3" key="1">
    <citation type="journal article" date="2014" name="Int. J. Syst. Evol. Microbiol.">
        <title>Complete genome sequence of Corynebacterium casei LMG S-19264T (=DSM 44701T), isolated from a smear-ripened cheese.</title>
        <authorList>
            <consortium name="US DOE Joint Genome Institute (JGI-PGF)"/>
            <person name="Walter F."/>
            <person name="Albersmeier A."/>
            <person name="Kalinowski J."/>
            <person name="Ruckert C."/>
        </authorList>
    </citation>
    <scope>NUCLEOTIDE SEQUENCE</scope>
    <source>
        <strain evidence="3">JCM 4654</strain>
    </source>
</reference>
<dbReference type="AlphaFoldDB" id="A0A918Y1V0"/>
<keyword evidence="2" id="KW-0812">Transmembrane</keyword>
<evidence type="ECO:0000313" key="3">
    <source>
        <dbReference type="EMBL" id="GHD87109.1"/>
    </source>
</evidence>
<accession>A0A918Y1V0</accession>
<feature type="transmembrane region" description="Helical" evidence="2">
    <location>
        <begin position="66"/>
        <end position="85"/>
    </location>
</feature>
<protein>
    <recommendedName>
        <fullName evidence="5">CU044_5270 family protein</fullName>
    </recommendedName>
</protein>
<dbReference type="RefSeq" id="WP_190177165.1">
    <property type="nucleotide sequence ID" value="NZ_BMVF01000004.1"/>
</dbReference>
<feature type="region of interest" description="Disordered" evidence="1">
    <location>
        <begin position="1"/>
        <end position="30"/>
    </location>
</feature>
<dbReference type="InterPro" id="IPR047789">
    <property type="entry name" value="CU044_5270-like"/>
</dbReference>
<dbReference type="EMBL" id="BMVF01000004">
    <property type="protein sequence ID" value="GHD87109.1"/>
    <property type="molecule type" value="Genomic_DNA"/>
</dbReference>
<evidence type="ECO:0000256" key="1">
    <source>
        <dbReference type="SAM" id="MobiDB-lite"/>
    </source>
</evidence>
<dbReference type="NCBIfam" id="NF038083">
    <property type="entry name" value="CU044_5270_fam"/>
    <property type="match status" value="1"/>
</dbReference>
<feature type="region of interest" description="Disordered" evidence="1">
    <location>
        <begin position="334"/>
        <end position="353"/>
    </location>
</feature>
<keyword evidence="4" id="KW-1185">Reference proteome</keyword>
<evidence type="ECO:0000313" key="4">
    <source>
        <dbReference type="Proteomes" id="UP000608955"/>
    </source>
</evidence>
<name>A0A918Y1V0_9ACTN</name>
<evidence type="ECO:0000256" key="2">
    <source>
        <dbReference type="SAM" id="Phobius"/>
    </source>
</evidence>
<gene>
    <name evidence="3" type="ORF">GCM10010508_17660</name>
</gene>
<sequence length="353" mass="38375">MNDTTASASPERRDDREEIARLLPAPAERDLPREGHLRHKELLMRQIDRDRAASARPSRRLLRPALLVPVTALALAGVLAGGFALEGGDREAAAGTAPGTATDMRPVAALLREISGAAGRKAAPVVRDDQFVYTREKVREVDLTSGKAVVSPLKDYEKWIAQEPGPLKRLGLIRSDGETFPLNAELGDTNGTPAGFSRPTYQWLSSLPTDPAKLLDYLYARTPRVDRRERDQAVFEQIGELLGGVMPPRTAAALYEAAARIPGVTRTPQAWDATGRPGIGIARDDERNGVHTEWVFDRKDLSFLGYRSYLIKDAPYGRAGTLLSSTAQIRTAVVDKAGEEPPGTAGTRDDHTG</sequence>
<dbReference type="Proteomes" id="UP000608955">
    <property type="component" value="Unassembled WGS sequence"/>
</dbReference>
<feature type="compositionally biased region" description="Basic and acidic residues" evidence="1">
    <location>
        <begin position="10"/>
        <end position="20"/>
    </location>
</feature>
<organism evidence="3 4">
    <name type="scientific">Streptomyces naganishii JCM 4654</name>
    <dbReference type="NCBI Taxonomy" id="1306179"/>
    <lineage>
        <taxon>Bacteria</taxon>
        <taxon>Bacillati</taxon>
        <taxon>Actinomycetota</taxon>
        <taxon>Actinomycetes</taxon>
        <taxon>Kitasatosporales</taxon>
        <taxon>Streptomycetaceae</taxon>
        <taxon>Streptomyces</taxon>
    </lineage>
</organism>
<comment type="caution">
    <text evidence="3">The sequence shown here is derived from an EMBL/GenBank/DDBJ whole genome shotgun (WGS) entry which is preliminary data.</text>
</comment>